<evidence type="ECO:0008006" key="9">
    <source>
        <dbReference type="Google" id="ProtNLM"/>
    </source>
</evidence>
<dbReference type="SUPFAM" id="SSF48230">
    <property type="entry name" value="Chondroitin AC/alginate lyase"/>
    <property type="match status" value="1"/>
</dbReference>
<comment type="caution">
    <text evidence="7">The sequence shown here is derived from an EMBL/GenBank/DDBJ whole genome shotgun (WGS) entry which is preliminary data.</text>
</comment>
<evidence type="ECO:0000313" key="8">
    <source>
        <dbReference type="Proteomes" id="UP000682811"/>
    </source>
</evidence>
<keyword evidence="8" id="KW-1185">Reference proteome</keyword>
<dbReference type="GO" id="GO:0042597">
    <property type="term" value="C:periplasmic space"/>
    <property type="evidence" value="ECO:0007669"/>
    <property type="project" value="UniProtKB-SubCell"/>
</dbReference>
<organism evidence="7 8">
    <name type="scientific">Paenibacillus azoreducens</name>
    <dbReference type="NCBI Taxonomy" id="116718"/>
    <lineage>
        <taxon>Bacteria</taxon>
        <taxon>Bacillati</taxon>
        <taxon>Bacillota</taxon>
        <taxon>Bacilli</taxon>
        <taxon>Bacillales</taxon>
        <taxon>Paenibacillaceae</taxon>
        <taxon>Paenibacillus</taxon>
    </lineage>
</organism>
<evidence type="ECO:0000256" key="3">
    <source>
        <dbReference type="ARBA" id="ARBA00022764"/>
    </source>
</evidence>
<name>A0A920CTE2_9BACL</name>
<dbReference type="Pfam" id="PF16889">
    <property type="entry name" value="Hepar_II_III_N"/>
    <property type="match status" value="1"/>
</dbReference>
<proteinExistence type="predicted"/>
<gene>
    <name evidence="7" type="ORF">J34TS1_38840</name>
</gene>
<dbReference type="InterPro" id="IPR008929">
    <property type="entry name" value="Chondroitin_lyas"/>
</dbReference>
<dbReference type="InterPro" id="IPR031680">
    <property type="entry name" value="Hepar_II_III_N"/>
</dbReference>
<dbReference type="InterPro" id="IPR012480">
    <property type="entry name" value="Hepar_II_III_C"/>
</dbReference>
<evidence type="ECO:0000259" key="6">
    <source>
        <dbReference type="Pfam" id="PF16889"/>
    </source>
</evidence>
<evidence type="ECO:0000313" key="7">
    <source>
        <dbReference type="EMBL" id="GIO49119.1"/>
    </source>
</evidence>
<reference evidence="7 8" key="1">
    <citation type="submission" date="2021-03" db="EMBL/GenBank/DDBJ databases">
        <title>Antimicrobial resistance genes in bacteria isolated from Japanese honey, and their potential for conferring macrolide and lincosamide resistance in the American foulbrood pathogen Paenibacillus larvae.</title>
        <authorList>
            <person name="Okamoto M."/>
            <person name="Kumagai M."/>
            <person name="Kanamori H."/>
            <person name="Takamatsu D."/>
        </authorList>
    </citation>
    <scope>NUCLEOTIDE SEQUENCE [LARGE SCALE GENOMIC DNA]</scope>
    <source>
        <strain evidence="7 8">J34TS1</strain>
    </source>
</reference>
<dbReference type="PANTHER" id="PTHR39210:SF1">
    <property type="entry name" value="HEPARIN-SULFATE LYASE"/>
    <property type="match status" value="1"/>
</dbReference>
<dbReference type="EMBL" id="BORT01000019">
    <property type="protein sequence ID" value="GIO49119.1"/>
    <property type="molecule type" value="Genomic_DNA"/>
</dbReference>
<dbReference type="Gene3D" id="2.70.98.70">
    <property type="match status" value="1"/>
</dbReference>
<dbReference type="PANTHER" id="PTHR39210">
    <property type="entry name" value="HEPARIN-SULFATE LYASE"/>
    <property type="match status" value="1"/>
</dbReference>
<accession>A0A920CTE2</accession>
<dbReference type="Pfam" id="PF07940">
    <property type="entry name" value="Hepar_II_III_C"/>
    <property type="match status" value="1"/>
</dbReference>
<feature type="domain" description="Heparinase II/III-like C-terminal" evidence="5">
    <location>
        <begin position="431"/>
        <end position="652"/>
    </location>
</feature>
<dbReference type="AlphaFoldDB" id="A0A920CTE2"/>
<dbReference type="GO" id="GO:0016829">
    <property type="term" value="F:lyase activity"/>
    <property type="evidence" value="ECO:0007669"/>
    <property type="project" value="UniProtKB-KW"/>
</dbReference>
<dbReference type="Proteomes" id="UP000682811">
    <property type="component" value="Unassembled WGS sequence"/>
</dbReference>
<protein>
    <recommendedName>
        <fullName evidence="9">Heparin-sulfate lyase N-terminal domain-containing protein</fullName>
    </recommendedName>
</protein>
<keyword evidence="4" id="KW-0456">Lyase</keyword>
<evidence type="ECO:0000256" key="2">
    <source>
        <dbReference type="ARBA" id="ARBA00022729"/>
    </source>
</evidence>
<evidence type="ECO:0000256" key="4">
    <source>
        <dbReference type="ARBA" id="ARBA00023239"/>
    </source>
</evidence>
<dbReference type="Gene3D" id="1.50.10.100">
    <property type="entry name" value="Chondroitin AC/alginate lyase"/>
    <property type="match status" value="1"/>
</dbReference>
<evidence type="ECO:0000256" key="1">
    <source>
        <dbReference type="ARBA" id="ARBA00004418"/>
    </source>
</evidence>
<keyword evidence="3" id="KW-0574">Periplasm</keyword>
<sequence length="669" mass="75860">MLTLQTKFRRLKKMPFRIAVKKVAGKAAEQAGFVYREYRIRRKPVSIPAELFRSFVPECAYLVNPADKDGYMKMLLTEGLDADIIRDADRICAHVFDLLGSGDTQLGPSLPWNEDFKSGYRWAKKFYKRIKIVDLDNAADVKVPWELSRFQHLFTLGKAYWLTGDEKYALEFRMQLEDWILQNPVGMSVNWTCAMDVAIRAANWIAAVPFFRESPSIPDAFWENFHASLYLHGRFIRGNLENTGEHTGNHYTADLAGLIALGLYFRGFHVPEDRMQGTGPAEWLAFGLSELEKEMFIQVHPDGTNYEASTSYHRLVAEMFLVTTIWCARNDLGFSAEYLRRLEAMFDFMLQIMKPDGLTPLIGDADDGRYLIVSQYGGWLRNDFRHLLAVAGEFFDRDDFRTAGLCAREDALWIAGGLKPFLQSAYSAMKSSAFPDGGYYVLRSPEVYCLIRCGELSFHGHGAHSHNDQLSFVLNIRGRDIAVDPGTYVYSADYRARNVFRSTAVHNTLQLGGMEQNDMEERNLFLLREQTNAACTRFADSHFAGRHEGYLAKGGIIHNRYITLEQASLIIIDTLEQTAAMTADVPSAAVSLMLAPEIHVSRDREKWLLHAEELTVTLEFEHAAKVELQEAWVSTSYGTRVPSKLLRVDIQSQILKTNIHFEANGGAIG</sequence>
<dbReference type="RefSeq" id="WP_212979682.1">
    <property type="nucleotide sequence ID" value="NZ_AP025343.1"/>
</dbReference>
<feature type="domain" description="Heparin-sulfate lyase N-terminal" evidence="6">
    <location>
        <begin position="138"/>
        <end position="380"/>
    </location>
</feature>
<comment type="subcellular location">
    <subcellularLocation>
        <location evidence="1">Periplasm</location>
    </subcellularLocation>
</comment>
<evidence type="ECO:0000259" key="5">
    <source>
        <dbReference type="Pfam" id="PF07940"/>
    </source>
</evidence>
<keyword evidence="2" id="KW-0732">Signal</keyword>